<feature type="domain" description="Ig-like" evidence="7">
    <location>
        <begin position="449"/>
        <end position="596"/>
    </location>
</feature>
<dbReference type="InterPro" id="IPR007110">
    <property type="entry name" value="Ig-like_dom"/>
</dbReference>
<dbReference type="PANTHER" id="PTHR12080">
    <property type="entry name" value="SIGNALING LYMPHOCYTIC ACTIVATION MOLECULE"/>
    <property type="match status" value="1"/>
</dbReference>
<dbReference type="InterPro" id="IPR013783">
    <property type="entry name" value="Ig-like_fold"/>
</dbReference>
<name>A0AAV3ZZ32_9GAST</name>
<dbReference type="AlphaFoldDB" id="A0AAV3ZZ32"/>
<evidence type="ECO:0000313" key="10">
    <source>
        <dbReference type="Proteomes" id="UP000735302"/>
    </source>
</evidence>
<dbReference type="InterPro" id="IPR015631">
    <property type="entry name" value="CD2/SLAM_rcpt"/>
</dbReference>
<dbReference type="GO" id="GO:0016020">
    <property type="term" value="C:membrane"/>
    <property type="evidence" value="ECO:0007669"/>
    <property type="project" value="UniProtKB-SubCell"/>
</dbReference>
<feature type="non-terminal residue" evidence="9">
    <location>
        <position position="1"/>
    </location>
</feature>
<feature type="domain" description="Ig-like" evidence="7">
    <location>
        <begin position="631"/>
        <end position="720"/>
    </location>
</feature>
<evidence type="ECO:0000256" key="4">
    <source>
        <dbReference type="ARBA" id="ARBA00023180"/>
    </source>
</evidence>
<dbReference type="EMBL" id="BLXT01003087">
    <property type="protein sequence ID" value="GFO00455.1"/>
    <property type="molecule type" value="Genomic_DNA"/>
</dbReference>
<keyword evidence="6" id="KW-0812">Transmembrane</keyword>
<keyword evidence="4" id="KW-0325">Glycoprotein</keyword>
<evidence type="ECO:0000256" key="5">
    <source>
        <dbReference type="SAM" id="MobiDB-lite"/>
    </source>
</evidence>
<feature type="transmembrane region" description="Helical" evidence="6">
    <location>
        <begin position="1007"/>
        <end position="1031"/>
    </location>
</feature>
<keyword evidence="6" id="KW-1133">Transmembrane helix</keyword>
<feature type="region of interest" description="Disordered" evidence="5">
    <location>
        <begin position="1041"/>
        <end position="1076"/>
    </location>
</feature>
<dbReference type="Gene3D" id="2.60.40.10">
    <property type="entry name" value="Immunoglobulins"/>
    <property type="match status" value="1"/>
</dbReference>
<dbReference type="SUPFAM" id="SSF48726">
    <property type="entry name" value="Immunoglobulin"/>
    <property type="match status" value="1"/>
</dbReference>
<sequence length="1076" mass="113307">VFTDRATDFEINNAANMEGYYLELDNTNVACGDAAVENVAAAGSNPAYTLYKRQFYIQYNPNYQASLDQLVTSSCRETEGATTVYIGIGEVDNADDGNFNQVNVQNDVGLVGLQLLDASQSNPITGAIPLGTEVVLKFELGSGNDYTSLWLSGCSANNSLPGSDGDFKEVDLIDSNGCPASGATGLFKNFPSKPQVAAGQAQVVMMSIGAFRFMGASSEVAFTCGLTLCKAGEESNCAEPSECAGYSSPALELEDTDDTTPPATLTATLTSSAQNPLSLSEAITLTCTAEGGTAPVEYSIRDATDTSDITYGAESTLVVPSGQAGTTNYVCNVKDSADATAASDPVALQYVDTFTVGISRSPEGDVKINTNVEIRCKPAGGTGPYTFSIQKNNAGVATTSPFVDTSDAKNNAEVATTSPFVDTSDAVVTNTYKCVVTDNGNADAIAESPEITVDFTNPLEVAITSSETNPVSENTDVTLTTAATGGTAPYSYKWRKDDVEDASAADSTTYTLPFESGASVKVTSEVTDNDGTVVSEDYTVVFAESTTPAALTATLTSIALNPLSVSEAITLTCAAEGGTPPFEYSIREATDTSEITYGAENTLPLASGQAGITNYVCNVKDSADVTVTSDPLALQYVDTATAQAYADPSGPVTVGTTVTLTCKAAGFAGTVTYSWQRDANSGFNTAASFTDTAQASGTIAYTCTATDGTDSITTDTVSVIFEAAQRRKRSTRSKRDTTDSERVSGVIRVYDPLANSANSGKRHTTDTERLSGVIRVYDPLSNSGKRHTTDTERLSGVIRVYDPLANSGKRHTTDTERLSGVIRVYDPLANSGKRDTSGSERVSDVIRVYDPLTNSGKRDTTDSERVSGVIRVYDPLANSGTRDTTDSERVSGVIRVYDSLANSERLSGVIRVYDPLANSGKRHTTDIERVSGVIRVYDPLANSGKRHTTDIERVSGVIRVYDPIANSVKIFHRSPPVASPPPPNIKADSNVQPVQDSDCVDKADVDVIVIVLSFLLVLLLLLSVALGALLFRSRRKVGGLGHNSGDFMNPTQTMSMPRLTISTGSGSGSSMGSRGV</sequence>
<reference evidence="9 10" key="1">
    <citation type="journal article" date="2021" name="Elife">
        <title>Chloroplast acquisition without the gene transfer in kleptoplastic sea slugs, Plakobranchus ocellatus.</title>
        <authorList>
            <person name="Maeda T."/>
            <person name="Takahashi S."/>
            <person name="Yoshida T."/>
            <person name="Shimamura S."/>
            <person name="Takaki Y."/>
            <person name="Nagai Y."/>
            <person name="Toyoda A."/>
            <person name="Suzuki Y."/>
            <person name="Arimoto A."/>
            <person name="Ishii H."/>
            <person name="Satoh N."/>
            <person name="Nishiyama T."/>
            <person name="Hasebe M."/>
            <person name="Maruyama T."/>
            <person name="Minagawa J."/>
            <person name="Obokata J."/>
            <person name="Shigenobu S."/>
        </authorList>
    </citation>
    <scope>NUCLEOTIDE SEQUENCE [LARGE SCALE GENOMIC DNA]</scope>
</reference>
<dbReference type="PROSITE" id="PS50835">
    <property type="entry name" value="IG_LIKE"/>
    <property type="match status" value="3"/>
</dbReference>
<dbReference type="PROSITE" id="PS51034">
    <property type="entry name" value="ZP_2"/>
    <property type="match status" value="1"/>
</dbReference>
<dbReference type="Gene3D" id="2.60.40.4100">
    <property type="entry name" value="Zona pellucida, ZP-C domain"/>
    <property type="match status" value="1"/>
</dbReference>
<keyword evidence="3 6" id="KW-0472">Membrane</keyword>
<evidence type="ECO:0000313" key="9">
    <source>
        <dbReference type="EMBL" id="GFO00455.1"/>
    </source>
</evidence>
<feature type="domain" description="Ig-like" evidence="7">
    <location>
        <begin position="261"/>
        <end position="347"/>
    </location>
</feature>
<dbReference type="Proteomes" id="UP000735302">
    <property type="component" value="Unassembled WGS sequence"/>
</dbReference>
<feature type="domain" description="ZP" evidence="8">
    <location>
        <begin position="1"/>
        <end position="250"/>
    </location>
</feature>
<evidence type="ECO:0000259" key="7">
    <source>
        <dbReference type="PROSITE" id="PS50835"/>
    </source>
</evidence>
<dbReference type="PANTHER" id="PTHR12080:SF48">
    <property type="entry name" value="IMMUNOGLOBULIN SUBTYPE DOMAIN-CONTAINING PROTEIN"/>
    <property type="match status" value="1"/>
</dbReference>
<evidence type="ECO:0000259" key="8">
    <source>
        <dbReference type="PROSITE" id="PS51034"/>
    </source>
</evidence>
<dbReference type="InterPro" id="IPR001507">
    <property type="entry name" value="ZP_dom"/>
</dbReference>
<accession>A0AAV3ZZ32</accession>
<organism evidence="9 10">
    <name type="scientific">Plakobranchus ocellatus</name>
    <dbReference type="NCBI Taxonomy" id="259542"/>
    <lineage>
        <taxon>Eukaryota</taxon>
        <taxon>Metazoa</taxon>
        <taxon>Spiralia</taxon>
        <taxon>Lophotrochozoa</taxon>
        <taxon>Mollusca</taxon>
        <taxon>Gastropoda</taxon>
        <taxon>Heterobranchia</taxon>
        <taxon>Euthyneura</taxon>
        <taxon>Panpulmonata</taxon>
        <taxon>Sacoglossa</taxon>
        <taxon>Placobranchoidea</taxon>
        <taxon>Plakobranchidae</taxon>
        <taxon>Plakobranchus</taxon>
    </lineage>
</organism>
<protein>
    <submittedName>
        <fullName evidence="9">Immunoglobulin-like repeats containing protein domain</fullName>
    </submittedName>
</protein>
<dbReference type="Pfam" id="PF13895">
    <property type="entry name" value="Ig_2"/>
    <property type="match status" value="1"/>
</dbReference>
<evidence type="ECO:0000256" key="3">
    <source>
        <dbReference type="ARBA" id="ARBA00023136"/>
    </source>
</evidence>
<gene>
    <name evidence="9" type="ORF">PoB_002696000</name>
</gene>
<feature type="compositionally biased region" description="Gly residues" evidence="5">
    <location>
        <begin position="1065"/>
        <end position="1076"/>
    </location>
</feature>
<dbReference type="InterPro" id="IPR042235">
    <property type="entry name" value="ZP-C_dom"/>
</dbReference>
<comment type="subcellular location">
    <subcellularLocation>
        <location evidence="1">Membrane</location>
    </subcellularLocation>
</comment>
<dbReference type="InterPro" id="IPR036179">
    <property type="entry name" value="Ig-like_dom_sf"/>
</dbReference>
<keyword evidence="10" id="KW-1185">Reference proteome</keyword>
<evidence type="ECO:0000256" key="2">
    <source>
        <dbReference type="ARBA" id="ARBA00022729"/>
    </source>
</evidence>
<proteinExistence type="predicted"/>
<evidence type="ECO:0000256" key="6">
    <source>
        <dbReference type="SAM" id="Phobius"/>
    </source>
</evidence>
<evidence type="ECO:0000256" key="1">
    <source>
        <dbReference type="ARBA" id="ARBA00004370"/>
    </source>
</evidence>
<comment type="caution">
    <text evidence="9">The sequence shown here is derived from an EMBL/GenBank/DDBJ whole genome shotgun (WGS) entry which is preliminary data.</text>
</comment>
<keyword evidence="2" id="KW-0732">Signal</keyword>